<gene>
    <name evidence="7" type="ORF">GF339_16085</name>
</gene>
<dbReference type="Pfam" id="PF16189">
    <property type="entry name" value="Creatinase_N_2"/>
    <property type="match status" value="1"/>
</dbReference>
<dbReference type="SUPFAM" id="SSF53092">
    <property type="entry name" value="Creatinase/prolidase N-terminal domain"/>
    <property type="match status" value="1"/>
</dbReference>
<dbReference type="Proteomes" id="UP000649604">
    <property type="component" value="Unassembled WGS sequence"/>
</dbReference>
<evidence type="ECO:0000256" key="1">
    <source>
        <dbReference type="ARBA" id="ARBA00008766"/>
    </source>
</evidence>
<dbReference type="Pfam" id="PF01321">
    <property type="entry name" value="Creatinase_N"/>
    <property type="match status" value="1"/>
</dbReference>
<dbReference type="Pfam" id="PF16188">
    <property type="entry name" value="Peptidase_M24_C"/>
    <property type="match status" value="1"/>
</dbReference>
<evidence type="ECO:0000259" key="4">
    <source>
        <dbReference type="Pfam" id="PF00557"/>
    </source>
</evidence>
<feature type="domain" description="Peptidase M24" evidence="4">
    <location>
        <begin position="310"/>
        <end position="521"/>
    </location>
</feature>
<feature type="domain" description="Creatinase N-terminal" evidence="5">
    <location>
        <begin position="7"/>
        <end position="137"/>
    </location>
</feature>
<dbReference type="FunFam" id="3.90.230.10:FF:000009">
    <property type="entry name" value="xaa-Pro aminopeptidase 2"/>
    <property type="match status" value="1"/>
</dbReference>
<proteinExistence type="inferred from homology"/>
<dbReference type="InterPro" id="IPR029149">
    <property type="entry name" value="Creatin/AminoP/Spt16_N"/>
</dbReference>
<dbReference type="InterPro" id="IPR050422">
    <property type="entry name" value="X-Pro_aminopeptidase_P"/>
</dbReference>
<dbReference type="Gene3D" id="3.90.230.10">
    <property type="entry name" value="Creatinase/methionine aminopeptidase superfamily"/>
    <property type="match status" value="1"/>
</dbReference>
<evidence type="ECO:0000259" key="6">
    <source>
        <dbReference type="Pfam" id="PF16188"/>
    </source>
</evidence>
<organism evidence="7 8">
    <name type="scientific">candidate division KSB3 bacterium</name>
    <dbReference type="NCBI Taxonomy" id="2044937"/>
    <lineage>
        <taxon>Bacteria</taxon>
        <taxon>candidate division KSB3</taxon>
    </lineage>
</organism>
<feature type="domain" description="Peptidase M24 C-terminal" evidence="6">
    <location>
        <begin position="533"/>
        <end position="592"/>
    </location>
</feature>
<dbReference type="PANTHER" id="PTHR43763:SF6">
    <property type="entry name" value="XAA-PRO AMINOPEPTIDASE 1"/>
    <property type="match status" value="1"/>
</dbReference>
<comment type="similarity">
    <text evidence="1">Belongs to the peptidase M24B family.</text>
</comment>
<dbReference type="GO" id="GO:0046872">
    <property type="term" value="F:metal ion binding"/>
    <property type="evidence" value="ECO:0007669"/>
    <property type="project" value="UniProtKB-KW"/>
</dbReference>
<dbReference type="SUPFAM" id="SSF55920">
    <property type="entry name" value="Creatinase/aminopeptidase"/>
    <property type="match status" value="1"/>
</dbReference>
<dbReference type="GO" id="GO:0005737">
    <property type="term" value="C:cytoplasm"/>
    <property type="evidence" value="ECO:0007669"/>
    <property type="project" value="UniProtKB-ARBA"/>
</dbReference>
<sequence>MTVTEKLDALRREMQQHQIDAWIVPTADPHHSEYVAPCWQTRAWMSGFTGSAGTLVVTQHRAGLWTDSRYFIQAASELAGSGIELLKLHMPDVPDYPEWLLKELPECAIVGFDGQVLSMAQMEQLQNVLAPKQVQFTVHHDLVAPLWIDRPPIPTTPVFLLDGRFAGESRRSKLGRLRHKLREIGADLYLLCSLDEIAWVFNIRGRDIAYNPVTISYATISEHEARLFINPEKVSEEVKSVLEEDGVMFSAYEEIDSYIAQLPDKSSVAIDPQKTSLALRKSIPSTCSVIEMPSLVTPLKAVKNVTEVQGIRHAHIRDGVALVKWLSWLDQQQLDKDTFTEFTITDSLEAFRRQGEYFQGLSFSPIAGYQANGAMCHYRAMPDTALTIKPEGLLLVDSGAQYLDGTTDITRTLTLSPPTREQRRDFTLVLKGHIALATAKFPKGTTGAQLDTFARAALWQHGFNYGHGTGHGVGHFLNVHEGPHSIHPRNTVPFEPGMLCSNEPGLYREGEYGIRIENLLLTVPAEETEFGVFCQFETVTQCPIDLQLVDAGLLSPGEKAWLNAYHETVYTTLAPFLADNEQAWLREATRPI</sequence>
<dbReference type="Gene3D" id="3.40.350.10">
    <property type="entry name" value="Creatinase/prolidase N-terminal domain"/>
    <property type="match status" value="2"/>
</dbReference>
<protein>
    <submittedName>
        <fullName evidence="7">M24 family metallopeptidase</fullName>
    </submittedName>
</protein>
<dbReference type="AlphaFoldDB" id="A0A9D5JY43"/>
<evidence type="ECO:0000313" key="8">
    <source>
        <dbReference type="Proteomes" id="UP000649604"/>
    </source>
</evidence>
<keyword evidence="2" id="KW-0479">Metal-binding</keyword>
<keyword evidence="3" id="KW-0378">Hydrolase</keyword>
<dbReference type="InterPro" id="IPR033740">
    <property type="entry name" value="Pept_M24B"/>
</dbReference>
<reference evidence="7" key="1">
    <citation type="submission" date="2019-11" db="EMBL/GenBank/DDBJ databases">
        <title>Microbial mats filling the niche in hypersaline microbial mats.</title>
        <authorList>
            <person name="Wong H.L."/>
            <person name="Macleod F.I."/>
            <person name="White R.A. III"/>
            <person name="Burns B.P."/>
        </authorList>
    </citation>
    <scope>NUCLEOTIDE SEQUENCE</scope>
    <source>
        <strain evidence="7">Rbin_158</strain>
    </source>
</reference>
<evidence type="ECO:0000256" key="2">
    <source>
        <dbReference type="ARBA" id="ARBA00022723"/>
    </source>
</evidence>
<dbReference type="InterPro" id="IPR032416">
    <property type="entry name" value="Peptidase_M24_C"/>
</dbReference>
<dbReference type="CDD" id="cd01085">
    <property type="entry name" value="APP"/>
    <property type="match status" value="1"/>
</dbReference>
<dbReference type="InterPro" id="IPR036005">
    <property type="entry name" value="Creatinase/aminopeptidase-like"/>
</dbReference>
<evidence type="ECO:0000256" key="3">
    <source>
        <dbReference type="ARBA" id="ARBA00022801"/>
    </source>
</evidence>
<dbReference type="InterPro" id="IPR000587">
    <property type="entry name" value="Creatinase_N"/>
</dbReference>
<comment type="caution">
    <text evidence="7">The sequence shown here is derived from an EMBL/GenBank/DDBJ whole genome shotgun (WGS) entry which is preliminary data.</text>
</comment>
<evidence type="ECO:0000313" key="7">
    <source>
        <dbReference type="EMBL" id="MBD3326106.1"/>
    </source>
</evidence>
<name>A0A9D5JY43_9BACT</name>
<dbReference type="GO" id="GO:0070006">
    <property type="term" value="F:metalloaminopeptidase activity"/>
    <property type="evidence" value="ECO:0007669"/>
    <property type="project" value="InterPro"/>
</dbReference>
<dbReference type="InterPro" id="IPR000994">
    <property type="entry name" value="Pept_M24"/>
</dbReference>
<dbReference type="Pfam" id="PF00557">
    <property type="entry name" value="Peptidase_M24"/>
    <property type="match status" value="1"/>
</dbReference>
<accession>A0A9D5JY43</accession>
<evidence type="ECO:0000259" key="5">
    <source>
        <dbReference type="Pfam" id="PF01321"/>
    </source>
</evidence>
<dbReference type="PANTHER" id="PTHR43763">
    <property type="entry name" value="XAA-PRO AMINOPEPTIDASE 1"/>
    <property type="match status" value="1"/>
</dbReference>
<dbReference type="EMBL" id="WJJP01000526">
    <property type="protein sequence ID" value="MBD3326106.1"/>
    <property type="molecule type" value="Genomic_DNA"/>
</dbReference>
<dbReference type="FunFam" id="3.40.350.10:FF:000003">
    <property type="entry name" value="Xaa-pro aminopeptidase P"/>
    <property type="match status" value="1"/>
</dbReference>